<dbReference type="InterPro" id="IPR010657">
    <property type="entry name" value="ImpA_N"/>
</dbReference>
<keyword evidence="4" id="KW-1185">Reference proteome</keyword>
<dbReference type="PANTHER" id="PTHR37951:SF1">
    <property type="entry name" value="TYPE VI SECRETION SYSTEM COMPONENT TSSA1"/>
    <property type="match status" value="1"/>
</dbReference>
<evidence type="ECO:0000313" key="4">
    <source>
        <dbReference type="Proteomes" id="UP000539175"/>
    </source>
</evidence>
<feature type="region of interest" description="Disordered" evidence="1">
    <location>
        <begin position="185"/>
        <end position="213"/>
    </location>
</feature>
<dbReference type="PANTHER" id="PTHR37951">
    <property type="entry name" value="CYTOPLASMIC PROTEIN-RELATED"/>
    <property type="match status" value="1"/>
</dbReference>
<gene>
    <name evidence="3" type="ORF">FHS74_003800</name>
</gene>
<sequence>MDTVTPIPVSGAVLDIAGLLAPLPGDQPCGPDLRTHAGGDAVYFQLKDLRATARAIERRADSEDEAQSSLAEWQRIHDLARTVLAQRTKDVEIAVWLTEAAVRLDGFAGLADGFRLLAGLLDGHWDGVHPQPDEDGFAVRLAPIGGLNGHGAEGTLIQPIRKVPLLRDDGGEPFAYWHYALAQRASQTPDTRSRSGRTPPPTLDALSQRMSRQPAARNRALLADVRACRRVFRDLDRLLTERVGADAPPTSTIAHILEEVEDAVVFLTGLSAKEEVEEAAVPDVILQSASGAPVVEAEAPVQGGPHRPAKGISSREEALTLLAEIGQYFRRTEPHSPLSYTIEDLVRRGRMPLPELLAELLADAGARNTLLTTAGIRPNPNNGQ</sequence>
<organism evidence="3 4">
    <name type="scientific">Nitrospirillum iridis</name>
    <dbReference type="NCBI Taxonomy" id="765888"/>
    <lineage>
        <taxon>Bacteria</taxon>
        <taxon>Pseudomonadati</taxon>
        <taxon>Pseudomonadota</taxon>
        <taxon>Alphaproteobacteria</taxon>
        <taxon>Rhodospirillales</taxon>
        <taxon>Azospirillaceae</taxon>
        <taxon>Nitrospirillum</taxon>
    </lineage>
</organism>
<dbReference type="InterPro" id="IPR017740">
    <property type="entry name" value="TssA-like"/>
</dbReference>
<evidence type="ECO:0000313" key="3">
    <source>
        <dbReference type="EMBL" id="MBB6253231.1"/>
    </source>
</evidence>
<dbReference type="Proteomes" id="UP000539175">
    <property type="component" value="Unassembled WGS sequence"/>
</dbReference>
<evidence type="ECO:0000259" key="2">
    <source>
        <dbReference type="Pfam" id="PF06812"/>
    </source>
</evidence>
<evidence type="ECO:0000256" key="1">
    <source>
        <dbReference type="SAM" id="MobiDB-lite"/>
    </source>
</evidence>
<dbReference type="Pfam" id="PF06812">
    <property type="entry name" value="ImpA_N"/>
    <property type="match status" value="1"/>
</dbReference>
<accession>A0A7X0EFN3</accession>
<comment type="caution">
    <text evidence="3">The sequence shown here is derived from an EMBL/GenBank/DDBJ whole genome shotgun (WGS) entry which is preliminary data.</text>
</comment>
<protein>
    <submittedName>
        <fullName evidence="3">Type VI secretion system protein ImpA</fullName>
    </submittedName>
</protein>
<reference evidence="3 4" key="1">
    <citation type="submission" date="2020-08" db="EMBL/GenBank/DDBJ databases">
        <title>Genomic Encyclopedia of Type Strains, Phase IV (KMG-IV): sequencing the most valuable type-strain genomes for metagenomic binning, comparative biology and taxonomic classification.</title>
        <authorList>
            <person name="Goeker M."/>
        </authorList>
    </citation>
    <scope>NUCLEOTIDE SEQUENCE [LARGE SCALE GENOMIC DNA]</scope>
    <source>
        <strain evidence="3 4">DSM 22198</strain>
    </source>
</reference>
<proteinExistence type="predicted"/>
<dbReference type="NCBIfam" id="TIGR03363">
    <property type="entry name" value="VI_chp_8"/>
    <property type="match status" value="1"/>
</dbReference>
<dbReference type="AlphaFoldDB" id="A0A7X0EFN3"/>
<name>A0A7X0EFN3_9PROT</name>
<dbReference type="EMBL" id="JACIIZ010000011">
    <property type="protein sequence ID" value="MBB6253231.1"/>
    <property type="molecule type" value="Genomic_DNA"/>
</dbReference>
<feature type="domain" description="ImpA N-terminal" evidence="2">
    <location>
        <begin position="20"/>
        <end position="148"/>
    </location>
</feature>